<evidence type="ECO:0000256" key="1">
    <source>
        <dbReference type="SAM" id="MobiDB-lite"/>
    </source>
</evidence>
<protein>
    <recommendedName>
        <fullName evidence="4">RanBD1 domain-containing protein</fullName>
    </recommendedName>
</protein>
<dbReference type="EMBL" id="QPFP01000099">
    <property type="protein sequence ID" value="TEB21969.1"/>
    <property type="molecule type" value="Genomic_DNA"/>
</dbReference>
<reference evidence="2 3" key="1">
    <citation type="journal article" date="2019" name="Nat. Ecol. Evol.">
        <title>Megaphylogeny resolves global patterns of mushroom evolution.</title>
        <authorList>
            <person name="Varga T."/>
            <person name="Krizsan K."/>
            <person name="Foldi C."/>
            <person name="Dima B."/>
            <person name="Sanchez-Garcia M."/>
            <person name="Sanchez-Ramirez S."/>
            <person name="Szollosi G.J."/>
            <person name="Szarkandi J.G."/>
            <person name="Papp V."/>
            <person name="Albert L."/>
            <person name="Andreopoulos W."/>
            <person name="Angelini C."/>
            <person name="Antonin V."/>
            <person name="Barry K.W."/>
            <person name="Bougher N.L."/>
            <person name="Buchanan P."/>
            <person name="Buyck B."/>
            <person name="Bense V."/>
            <person name="Catcheside P."/>
            <person name="Chovatia M."/>
            <person name="Cooper J."/>
            <person name="Damon W."/>
            <person name="Desjardin D."/>
            <person name="Finy P."/>
            <person name="Geml J."/>
            <person name="Haridas S."/>
            <person name="Hughes K."/>
            <person name="Justo A."/>
            <person name="Karasinski D."/>
            <person name="Kautmanova I."/>
            <person name="Kiss B."/>
            <person name="Kocsube S."/>
            <person name="Kotiranta H."/>
            <person name="LaButti K.M."/>
            <person name="Lechner B.E."/>
            <person name="Liimatainen K."/>
            <person name="Lipzen A."/>
            <person name="Lukacs Z."/>
            <person name="Mihaltcheva S."/>
            <person name="Morgado L.N."/>
            <person name="Niskanen T."/>
            <person name="Noordeloos M.E."/>
            <person name="Ohm R.A."/>
            <person name="Ortiz-Santana B."/>
            <person name="Ovrebo C."/>
            <person name="Racz N."/>
            <person name="Riley R."/>
            <person name="Savchenko A."/>
            <person name="Shiryaev A."/>
            <person name="Soop K."/>
            <person name="Spirin V."/>
            <person name="Szebenyi C."/>
            <person name="Tomsovsky M."/>
            <person name="Tulloss R.E."/>
            <person name="Uehling J."/>
            <person name="Grigoriev I.V."/>
            <person name="Vagvolgyi C."/>
            <person name="Papp T."/>
            <person name="Martin F.M."/>
            <person name="Miettinen O."/>
            <person name="Hibbett D.S."/>
            <person name="Nagy L.G."/>
        </authorList>
    </citation>
    <scope>NUCLEOTIDE SEQUENCE [LARGE SCALE GENOMIC DNA]</scope>
    <source>
        <strain evidence="2 3">FP101781</strain>
    </source>
</reference>
<dbReference type="OrthoDB" id="2357150at2759"/>
<dbReference type="SUPFAM" id="SSF50729">
    <property type="entry name" value="PH domain-like"/>
    <property type="match status" value="1"/>
</dbReference>
<feature type="region of interest" description="Disordered" evidence="1">
    <location>
        <begin position="319"/>
        <end position="342"/>
    </location>
</feature>
<keyword evidence="3" id="KW-1185">Reference proteome</keyword>
<accession>A0A4Y7SL30</accession>
<feature type="region of interest" description="Disordered" evidence="1">
    <location>
        <begin position="36"/>
        <end position="104"/>
    </location>
</feature>
<feature type="compositionally biased region" description="Pro residues" evidence="1">
    <location>
        <begin position="201"/>
        <end position="225"/>
    </location>
</feature>
<feature type="region of interest" description="Disordered" evidence="1">
    <location>
        <begin position="165"/>
        <end position="276"/>
    </location>
</feature>
<feature type="compositionally biased region" description="Low complexity" evidence="1">
    <location>
        <begin position="36"/>
        <end position="54"/>
    </location>
</feature>
<comment type="caution">
    <text evidence="2">The sequence shown here is derived from an EMBL/GenBank/DDBJ whole genome shotgun (WGS) entry which is preliminary data.</text>
</comment>
<feature type="compositionally biased region" description="Low complexity" evidence="1">
    <location>
        <begin position="242"/>
        <end position="251"/>
    </location>
</feature>
<dbReference type="AlphaFoldDB" id="A0A4Y7SL30"/>
<sequence length="497" mass="52805">MFPPITEFNFVFASIATVAATVGYAFTRSSTKGIGESIPIPCSPSSSSSGASSSLMEEKQSSLKPAPVAVFPQNTRSTSPYPTARRGSLKRKVPDDGFDDPTPDIGYPFNLANIYPNKRCKTPPSPLPVEEADSTPAASSGQHAAPLQLSVAFANDDVEIPHIEAEGREDKQEATQSSFPELGTPQGVSPSTPIAIAQTPAPEPPRTPSPPPPSSLPPAEEPVPAPELETSQPRPVTPPPAYSQAPQPQSAFGRLSPPVTRPSTPNAQFGTTLTAPRFGIATPSPFGSSSSSSAFAAFAGSTSPFASVKNQSFGSLPGRRPTFGAFSQNESPSAFGGSGAFGGFLAAQETGDENTSSGKRKERDHAIGAVEAKEKQVKVTHVTGEEEEDVEQELKGVKLFIKRGNKPFASGMVGHLKLLSDRKTLKERLLFRREPLWQVSMNVKINSAVRWKEPQLEVVVYALKPGRSCSKKDFGDFAESLVKNAQFTKAEEPKTSA</sequence>
<dbReference type="Proteomes" id="UP000298030">
    <property type="component" value="Unassembled WGS sequence"/>
</dbReference>
<dbReference type="STRING" id="71717.A0A4Y7SL30"/>
<organism evidence="2 3">
    <name type="scientific">Coprinellus micaceus</name>
    <name type="common">Glistening ink-cap mushroom</name>
    <name type="synonym">Coprinus micaceus</name>
    <dbReference type="NCBI Taxonomy" id="71717"/>
    <lineage>
        <taxon>Eukaryota</taxon>
        <taxon>Fungi</taxon>
        <taxon>Dikarya</taxon>
        <taxon>Basidiomycota</taxon>
        <taxon>Agaricomycotina</taxon>
        <taxon>Agaricomycetes</taxon>
        <taxon>Agaricomycetidae</taxon>
        <taxon>Agaricales</taxon>
        <taxon>Agaricineae</taxon>
        <taxon>Psathyrellaceae</taxon>
        <taxon>Coprinellus</taxon>
    </lineage>
</organism>
<dbReference type="InterPro" id="IPR011993">
    <property type="entry name" value="PH-like_dom_sf"/>
</dbReference>
<dbReference type="Gene3D" id="2.30.29.30">
    <property type="entry name" value="Pleckstrin-homology domain (PH domain)/Phosphotyrosine-binding domain (PTB)"/>
    <property type="match status" value="1"/>
</dbReference>
<evidence type="ECO:0000313" key="3">
    <source>
        <dbReference type="Proteomes" id="UP000298030"/>
    </source>
</evidence>
<gene>
    <name evidence="2" type="ORF">FA13DRAFT_1799300</name>
</gene>
<feature type="compositionally biased region" description="Polar residues" evidence="1">
    <location>
        <begin position="261"/>
        <end position="274"/>
    </location>
</feature>
<proteinExistence type="predicted"/>
<feature type="compositionally biased region" description="Polar residues" evidence="1">
    <location>
        <begin position="72"/>
        <end position="81"/>
    </location>
</feature>
<feature type="region of interest" description="Disordered" evidence="1">
    <location>
        <begin position="122"/>
        <end position="143"/>
    </location>
</feature>
<evidence type="ECO:0000313" key="2">
    <source>
        <dbReference type="EMBL" id="TEB21969.1"/>
    </source>
</evidence>
<name>A0A4Y7SL30_COPMI</name>
<evidence type="ECO:0008006" key="4">
    <source>
        <dbReference type="Google" id="ProtNLM"/>
    </source>
</evidence>